<dbReference type="HOGENOM" id="CLU_074356_2_0_0"/>
<dbReference type="CDD" id="cd16329">
    <property type="entry name" value="LolA_like"/>
    <property type="match status" value="1"/>
</dbReference>
<dbReference type="eggNOG" id="COG2834">
    <property type="taxonomic scope" value="Bacteria"/>
</dbReference>
<dbReference type="Gene3D" id="2.50.20.10">
    <property type="entry name" value="Lipoprotein localisation LolA/LolB/LppX"/>
    <property type="match status" value="1"/>
</dbReference>
<protein>
    <recommendedName>
        <fullName evidence="1">Uncharacterized protein TP-0789 domain-containing protein</fullName>
    </recommendedName>
</protein>
<reference evidence="2 3" key="1">
    <citation type="submission" date="2006-09" db="EMBL/GenBank/DDBJ databases">
        <authorList>
            <person name="Emerson D."/>
            <person name="Ferriera S."/>
            <person name="Johnson J."/>
            <person name="Kravitz S."/>
            <person name="Halpern A."/>
            <person name="Remington K."/>
            <person name="Beeson K."/>
            <person name="Tran B."/>
            <person name="Rogers Y.-H."/>
            <person name="Friedman R."/>
            <person name="Venter J.C."/>
        </authorList>
    </citation>
    <scope>NUCLEOTIDE SEQUENCE [LARGE SCALE GENOMIC DNA]</scope>
    <source>
        <strain evidence="2 3">PV-1</strain>
    </source>
</reference>
<evidence type="ECO:0000313" key="3">
    <source>
        <dbReference type="Proteomes" id="UP000005297"/>
    </source>
</evidence>
<dbReference type="InParanoid" id="Q0EXT9"/>
<dbReference type="AlphaFoldDB" id="Q0EXT9"/>
<dbReference type="Pfam" id="PF17131">
    <property type="entry name" value="LolA_like"/>
    <property type="match status" value="1"/>
</dbReference>
<gene>
    <name evidence="2" type="ORF">SPV1_00747</name>
</gene>
<evidence type="ECO:0000259" key="1">
    <source>
        <dbReference type="Pfam" id="PF17131"/>
    </source>
</evidence>
<sequence>MKAVQGFRFVVVWIVVLFIAMPSVQAAERNAEKSRTSKILNTVDDLWRGSSSYAVVTMHVKTAHYTRTMRMEGWSKGKEKTLFRVLEPLREKGTVTLKSGNNIYTYLPKTDRTIRLTSGMMMGSWMGSHLTNDDLVKEARLEEDYDAVISFEGLRDGRNIIEFTLTPKPEAPVVWGKLRLTILADGYTPLEERYYDEDMQLARTFIFSDMKMLAGRMRPATLRVLPADKPDEYTEFIYEQLKLNIPVSDAMFTKASLKRR</sequence>
<dbReference type="InterPro" id="IPR033399">
    <property type="entry name" value="TP_0789-like"/>
</dbReference>
<dbReference type="RefSeq" id="WP_009850450.1">
    <property type="nucleotide sequence ID" value="NZ_DS022295.1"/>
</dbReference>
<dbReference type="EMBL" id="AATS01000012">
    <property type="protein sequence ID" value="EAU54113.1"/>
    <property type="molecule type" value="Genomic_DNA"/>
</dbReference>
<dbReference type="Proteomes" id="UP000005297">
    <property type="component" value="Unassembled WGS sequence"/>
</dbReference>
<feature type="domain" description="Uncharacterized protein TP-0789" evidence="1">
    <location>
        <begin position="77"/>
        <end position="259"/>
    </location>
</feature>
<comment type="caution">
    <text evidence="2">The sequence shown here is derived from an EMBL/GenBank/DDBJ whole genome shotgun (WGS) entry which is preliminary data.</text>
</comment>
<keyword evidence="3" id="KW-1185">Reference proteome</keyword>
<proteinExistence type="predicted"/>
<accession>Q0EXT9</accession>
<organism evidence="2 3">
    <name type="scientific">Mariprofundus ferrooxydans PV-1</name>
    <dbReference type="NCBI Taxonomy" id="314345"/>
    <lineage>
        <taxon>Bacteria</taxon>
        <taxon>Pseudomonadati</taxon>
        <taxon>Pseudomonadota</taxon>
        <taxon>Candidatius Mariprofundia</taxon>
        <taxon>Mariprofundales</taxon>
        <taxon>Mariprofundaceae</taxon>
        <taxon>Mariprofundus</taxon>
    </lineage>
</organism>
<dbReference type="STRING" id="314344.AL013_00850"/>
<name>Q0EXT9_9PROT</name>
<evidence type="ECO:0000313" key="2">
    <source>
        <dbReference type="EMBL" id="EAU54113.1"/>
    </source>
</evidence>